<dbReference type="EMBL" id="JAVFCB010000002">
    <property type="protein sequence ID" value="MDQ4213202.1"/>
    <property type="molecule type" value="Genomic_DNA"/>
</dbReference>
<evidence type="ECO:0000256" key="1">
    <source>
        <dbReference type="SAM" id="MobiDB-lite"/>
    </source>
</evidence>
<reference evidence="2 3" key="1">
    <citation type="submission" date="2023-08" db="EMBL/GenBank/DDBJ databases">
        <title>Microbacterium sp. nov., isolated from a waste landfill.</title>
        <authorList>
            <person name="Wen W."/>
        </authorList>
    </citation>
    <scope>NUCLEOTIDE SEQUENCE [LARGE SCALE GENOMIC DNA]</scope>
    <source>
        <strain evidence="2 3">ASV81</strain>
    </source>
</reference>
<feature type="compositionally biased region" description="Basic and acidic residues" evidence="1">
    <location>
        <begin position="105"/>
        <end position="116"/>
    </location>
</feature>
<feature type="compositionally biased region" description="Low complexity" evidence="1">
    <location>
        <begin position="204"/>
        <end position="229"/>
    </location>
</feature>
<dbReference type="Proteomes" id="UP001230289">
    <property type="component" value="Unassembled WGS sequence"/>
</dbReference>
<feature type="compositionally biased region" description="Low complexity" evidence="1">
    <location>
        <begin position="37"/>
        <end position="55"/>
    </location>
</feature>
<evidence type="ECO:0008006" key="4">
    <source>
        <dbReference type="Google" id="ProtNLM"/>
    </source>
</evidence>
<feature type="region of interest" description="Disordered" evidence="1">
    <location>
        <begin position="354"/>
        <end position="411"/>
    </location>
</feature>
<proteinExistence type="predicted"/>
<evidence type="ECO:0000313" key="2">
    <source>
        <dbReference type="EMBL" id="MDQ4213202.1"/>
    </source>
</evidence>
<feature type="region of interest" description="Disordered" evidence="1">
    <location>
        <begin position="204"/>
        <end position="239"/>
    </location>
</feature>
<gene>
    <name evidence="2" type="ORF">RBR11_04675</name>
</gene>
<dbReference type="CDD" id="cd17470">
    <property type="entry name" value="T3SS_Flik_C"/>
    <property type="match status" value="1"/>
</dbReference>
<organism evidence="2 3">
    <name type="scientific">Microbacterium capsulatum</name>
    <dbReference type="NCBI Taxonomy" id="3041921"/>
    <lineage>
        <taxon>Bacteria</taxon>
        <taxon>Bacillati</taxon>
        <taxon>Actinomycetota</taxon>
        <taxon>Actinomycetes</taxon>
        <taxon>Micrococcales</taxon>
        <taxon>Microbacteriaceae</taxon>
        <taxon>Microbacterium</taxon>
    </lineage>
</organism>
<feature type="region of interest" description="Disordered" evidence="1">
    <location>
        <begin position="1"/>
        <end position="120"/>
    </location>
</feature>
<keyword evidence="3" id="KW-1185">Reference proteome</keyword>
<dbReference type="RefSeq" id="WP_308488137.1">
    <property type="nucleotide sequence ID" value="NZ_JAVFCB010000002.1"/>
</dbReference>
<feature type="compositionally biased region" description="Basic and acidic residues" evidence="1">
    <location>
        <begin position="375"/>
        <end position="389"/>
    </location>
</feature>
<dbReference type="Gene3D" id="3.30.750.140">
    <property type="match status" value="1"/>
</dbReference>
<accession>A0ABU0XE37</accession>
<name>A0ABU0XE37_9MICO</name>
<comment type="caution">
    <text evidence="2">The sequence shown here is derived from an EMBL/GenBank/DDBJ whole genome shotgun (WGS) entry which is preliminary data.</text>
</comment>
<dbReference type="InterPro" id="IPR038610">
    <property type="entry name" value="FliK-like_C_sf"/>
</dbReference>
<evidence type="ECO:0000313" key="3">
    <source>
        <dbReference type="Proteomes" id="UP001230289"/>
    </source>
</evidence>
<sequence length="419" mass="40246">MTAVTLLPAIAGAPPTTSGNRRSDGAGSPFTTAFSHAGTALDAAIAPADPGPAAGRTGGKGAGVPSSGQSTSAADAATPIPVPPTMLVDPVPSPASGAATDPTSADEHAARTRSDADPVPAVVPSAPMTIAPATVIATPIAVPDAGPAIAEETGVTGPAAAVLGGPSPVTTPAPGAPPVRTPPVALAQAGAVSAPAETAGVPIGTPAAAPTASGPAVAGPPTSASAAATERPDAAGSGATTDVRLTVAVVAAPSTTAVAAEAPIAPDGPHPVAAQISPVVLNIVQRPWGSHQLTLTVHPDTLGPVTVRAHIGRDGDVRVELYGTSDAGRDALRTIVSELRRDLASVMPHASLSLGAGGSGQDTGRQTPLAFADGNGRRPAPEPAGRDDASAQPTAADAVRPFPSTAVPAVSGAGLDVFA</sequence>
<protein>
    <recommendedName>
        <fullName evidence="4">Flagellar hook-length control protein-like C-terminal domain-containing protein</fullName>
    </recommendedName>
</protein>